<sequence length="54" mass="6394">MAKGNRIQVILECTEKPGSSRYVTTKNRRNTTDRLELKKYNPVLRKHTIHKEIK</sequence>
<dbReference type="PANTHER" id="PTHR43168:SF2">
    <property type="entry name" value="LARGE RIBOSOMAL SUBUNIT PROTEIN BL33C"/>
    <property type="match status" value="1"/>
</dbReference>
<organism evidence="6 7">
    <name type="scientific">Rhodohalobacter barkolensis</name>
    <dbReference type="NCBI Taxonomy" id="2053187"/>
    <lineage>
        <taxon>Bacteria</taxon>
        <taxon>Pseudomonadati</taxon>
        <taxon>Balneolota</taxon>
        <taxon>Balneolia</taxon>
        <taxon>Balneolales</taxon>
        <taxon>Balneolaceae</taxon>
        <taxon>Rhodohalobacter</taxon>
    </lineage>
</organism>
<dbReference type="RefSeq" id="WP_101074391.1">
    <property type="nucleotide sequence ID" value="NZ_PISP01000006.1"/>
</dbReference>
<dbReference type="GO" id="GO:0005737">
    <property type="term" value="C:cytoplasm"/>
    <property type="evidence" value="ECO:0007669"/>
    <property type="project" value="UniProtKB-ARBA"/>
</dbReference>
<dbReference type="NCBIfam" id="TIGR01023">
    <property type="entry name" value="rpmG_bact"/>
    <property type="match status" value="1"/>
</dbReference>
<evidence type="ECO:0000313" key="7">
    <source>
        <dbReference type="Proteomes" id="UP000233398"/>
    </source>
</evidence>
<dbReference type="NCBIfam" id="NF001764">
    <property type="entry name" value="PRK00504.1"/>
    <property type="match status" value="1"/>
</dbReference>
<evidence type="ECO:0000256" key="2">
    <source>
        <dbReference type="ARBA" id="ARBA00022980"/>
    </source>
</evidence>
<dbReference type="NCBIfam" id="NF001860">
    <property type="entry name" value="PRK00595.1"/>
    <property type="match status" value="1"/>
</dbReference>
<gene>
    <name evidence="5 6" type="primary">rpmG</name>
    <name evidence="6" type="ORF">CWD77_14955</name>
</gene>
<reference evidence="6 7" key="1">
    <citation type="submission" date="2017-11" db="EMBL/GenBank/DDBJ databases">
        <title>Rhodohalobacter 15182 sp. nov., isolated from a salt lake.</title>
        <authorList>
            <person name="Han S."/>
        </authorList>
    </citation>
    <scope>NUCLEOTIDE SEQUENCE [LARGE SCALE GENOMIC DNA]</scope>
    <source>
        <strain evidence="6 7">15182</strain>
    </source>
</reference>
<dbReference type="Pfam" id="PF00471">
    <property type="entry name" value="Ribosomal_L33"/>
    <property type="match status" value="1"/>
</dbReference>
<name>A0A2N0VET7_9BACT</name>
<dbReference type="GO" id="GO:0005840">
    <property type="term" value="C:ribosome"/>
    <property type="evidence" value="ECO:0007669"/>
    <property type="project" value="UniProtKB-KW"/>
</dbReference>
<evidence type="ECO:0000256" key="5">
    <source>
        <dbReference type="HAMAP-Rule" id="MF_00294"/>
    </source>
</evidence>
<accession>A0A2N0VET7</accession>
<dbReference type="InterPro" id="IPR011332">
    <property type="entry name" value="Ribosomal_zn-bd"/>
</dbReference>
<dbReference type="InterPro" id="IPR001705">
    <property type="entry name" value="Ribosomal_bL33"/>
</dbReference>
<comment type="caution">
    <text evidence="6">The sequence shown here is derived from an EMBL/GenBank/DDBJ whole genome shotgun (WGS) entry which is preliminary data.</text>
</comment>
<dbReference type="GO" id="GO:0003735">
    <property type="term" value="F:structural constituent of ribosome"/>
    <property type="evidence" value="ECO:0007669"/>
    <property type="project" value="InterPro"/>
</dbReference>
<dbReference type="EMBL" id="PISP01000006">
    <property type="protein sequence ID" value="PKD42696.1"/>
    <property type="molecule type" value="Genomic_DNA"/>
</dbReference>
<evidence type="ECO:0000256" key="3">
    <source>
        <dbReference type="ARBA" id="ARBA00023274"/>
    </source>
</evidence>
<dbReference type="AlphaFoldDB" id="A0A2N0VET7"/>
<dbReference type="PANTHER" id="PTHR43168">
    <property type="entry name" value="50S RIBOSOMAL PROTEIN L33, CHLOROPLASTIC"/>
    <property type="match status" value="1"/>
</dbReference>
<dbReference type="SUPFAM" id="SSF57829">
    <property type="entry name" value="Zn-binding ribosomal proteins"/>
    <property type="match status" value="1"/>
</dbReference>
<dbReference type="Proteomes" id="UP000233398">
    <property type="component" value="Unassembled WGS sequence"/>
</dbReference>
<dbReference type="HAMAP" id="MF_00294">
    <property type="entry name" value="Ribosomal_bL33"/>
    <property type="match status" value="1"/>
</dbReference>
<proteinExistence type="inferred from homology"/>
<comment type="similarity">
    <text evidence="1 5">Belongs to the bacterial ribosomal protein bL33 family.</text>
</comment>
<keyword evidence="7" id="KW-1185">Reference proteome</keyword>
<evidence type="ECO:0000256" key="4">
    <source>
        <dbReference type="ARBA" id="ARBA00035176"/>
    </source>
</evidence>
<evidence type="ECO:0000313" key="6">
    <source>
        <dbReference type="EMBL" id="PKD42696.1"/>
    </source>
</evidence>
<dbReference type="GO" id="GO:0006412">
    <property type="term" value="P:translation"/>
    <property type="evidence" value="ECO:0007669"/>
    <property type="project" value="UniProtKB-UniRule"/>
</dbReference>
<evidence type="ECO:0000256" key="1">
    <source>
        <dbReference type="ARBA" id="ARBA00007596"/>
    </source>
</evidence>
<protein>
    <recommendedName>
        <fullName evidence="4 5">Large ribosomal subunit protein bL33</fullName>
    </recommendedName>
</protein>
<keyword evidence="2 5" id="KW-0689">Ribosomal protein</keyword>
<dbReference type="GO" id="GO:1990904">
    <property type="term" value="C:ribonucleoprotein complex"/>
    <property type="evidence" value="ECO:0007669"/>
    <property type="project" value="UniProtKB-KW"/>
</dbReference>
<dbReference type="OrthoDB" id="9801333at2"/>
<dbReference type="InterPro" id="IPR038584">
    <property type="entry name" value="Ribosomal_bL33_sf"/>
</dbReference>
<dbReference type="Gene3D" id="2.20.28.120">
    <property type="entry name" value="Ribosomal protein L33"/>
    <property type="match status" value="1"/>
</dbReference>
<keyword evidence="3 5" id="KW-0687">Ribonucleoprotein</keyword>